<keyword evidence="6" id="KW-1185">Reference proteome</keyword>
<dbReference type="GO" id="GO:0016052">
    <property type="term" value="P:carbohydrate catabolic process"/>
    <property type="evidence" value="ECO:0007669"/>
    <property type="project" value="InterPro"/>
</dbReference>
<feature type="domain" description="Alpha-galactosidase NEW3" evidence="4">
    <location>
        <begin position="365"/>
        <end position="415"/>
    </location>
</feature>
<dbReference type="GO" id="GO:0004553">
    <property type="term" value="F:hydrolase activity, hydrolyzing O-glycosyl compounds"/>
    <property type="evidence" value="ECO:0007669"/>
    <property type="project" value="InterPro"/>
</dbReference>
<dbReference type="InterPro" id="IPR024078">
    <property type="entry name" value="LmbE-like_dom_sf"/>
</dbReference>
<keyword evidence="1" id="KW-0862">Zinc</keyword>
<dbReference type="InterPro" id="IPR010502">
    <property type="entry name" value="Carb-bd_dom_fam9"/>
</dbReference>
<protein>
    <submittedName>
        <fullName evidence="5">GlcNAc-PI de-N-acetylase</fullName>
    </submittedName>
</protein>
<keyword evidence="2" id="KW-0732">Signal</keyword>
<accession>A0A6N9YTF8</accession>
<dbReference type="InterPro" id="IPR013783">
    <property type="entry name" value="Ig-like_fold"/>
</dbReference>
<dbReference type="Gene3D" id="3.40.50.10320">
    <property type="entry name" value="LmbE-like"/>
    <property type="match status" value="1"/>
</dbReference>
<evidence type="ECO:0000259" key="3">
    <source>
        <dbReference type="Pfam" id="PF06452"/>
    </source>
</evidence>
<dbReference type="GO" id="GO:0016811">
    <property type="term" value="F:hydrolase activity, acting on carbon-nitrogen (but not peptide) bonds, in linear amides"/>
    <property type="evidence" value="ECO:0007669"/>
    <property type="project" value="TreeGrafter"/>
</dbReference>
<dbReference type="GO" id="GO:0030246">
    <property type="term" value="F:carbohydrate binding"/>
    <property type="evidence" value="ECO:0007669"/>
    <property type="project" value="InterPro"/>
</dbReference>
<dbReference type="Pfam" id="PF10633">
    <property type="entry name" value="NPCBM_assoc"/>
    <property type="match status" value="1"/>
</dbReference>
<dbReference type="SUPFAM" id="SSF102588">
    <property type="entry name" value="LmbE-like"/>
    <property type="match status" value="1"/>
</dbReference>
<dbReference type="AlphaFoldDB" id="A0A6N9YTF8"/>
<dbReference type="Pfam" id="PF02585">
    <property type="entry name" value="PIG-L"/>
    <property type="match status" value="1"/>
</dbReference>
<comment type="caution">
    <text evidence="5">The sequence shown here is derived from an EMBL/GenBank/DDBJ whole genome shotgun (WGS) entry which is preliminary data.</text>
</comment>
<sequence>MRLPTSLAAASAAALLISPLAVTSALSAPSIPAAATLSAADAAKPRPGDTVDLDVLFVGAHPDDEASALAAFGQWNEFDGLRTGVITVTRGEGGGNAVGLEEGPDLGLLREAEERRAVGFAGIQNVYNLDKVDLFYTLSSPLHRMAWDSEAVDDTLERVVRVVRSTRPEVIVTMNPSPTPGNHGGHQEAARLAVEAYYAAADPDAFPHQLTDEGLEPWAAGRILQNGASGSGVLGSACETTPYEPRDTSDRVFGTWQGRVSEAAGETWALLERRAQWEYVSQGWAVFPPPPDDPERIGCDWMTLIDSRTPYPEPASGSTAAVQGAALPIEGGLPFGTELAVTTGEFTVLPGVSFDATVRMKAARKPLIQSQLQVDAPDGWTVDVQGQPPKTLKPGQESTVDVVVTPASDAEVGRRFTLAATLTTRDGASGTNETAVETVNEVNGRLSARPEIALFNEWTQEQNLPRLENLITQTTSVGSGRSAEVTVDVSNNSDAAVSGVVTLDLADGFAATPAEQTFSGLEAGATTSVTFEITNTDTSLPTSSNAEGGGYPFQVLTTVGDTTDVQDAVLELVPTSEASHLHDEPVLDGVAGDGEYPGEELDVSTHWEGQRVGADDVSAIAKVSFTDEALYVYVDVTDDALGTKLTQEDCKRHWRTDSVEITIDPRGTSENASTAFKAGIFPITDDPENGNPPCFGRDADNYQGPGDITAPGMEVASVVREPYDGYTLEAKIPYDVLPDTVDPDRMGFNVLVYDSDTQDKTGQTRIGWSTFGGVQANPGAWGLLTLPGLAESDPDPVEPILPDEAAQSINSPQSIAQSAEDGVPLGGGPGLGDKALRVQSASIEGGEAAVRLRTSSAGQANVFVWDGENVVGSLSTEVSGGKTSVVVPLDGDAGGADLEVLVAFSTEDGTAAAAAPLR</sequence>
<dbReference type="RefSeq" id="WP_163821015.1">
    <property type="nucleotide sequence ID" value="NZ_JAAGOB010000017.1"/>
</dbReference>
<feature type="chain" id="PRO_5026828598" evidence="2">
    <location>
        <begin position="28"/>
        <end position="918"/>
    </location>
</feature>
<dbReference type="InterPro" id="IPR003737">
    <property type="entry name" value="GlcNAc_PI_deacetylase-related"/>
</dbReference>
<reference evidence="5 6" key="1">
    <citation type="submission" date="2020-02" db="EMBL/GenBank/DDBJ databases">
        <authorList>
            <person name="Li X.-J."/>
            <person name="Feng X.-M."/>
        </authorList>
    </citation>
    <scope>NUCLEOTIDE SEQUENCE [LARGE SCALE GENOMIC DNA]</scope>
    <source>
        <strain evidence="5 6">CGMCC 4.7225</strain>
    </source>
</reference>
<name>A0A6N9YTF8_9ACTN</name>
<dbReference type="SUPFAM" id="SSF49344">
    <property type="entry name" value="CBD9-like"/>
    <property type="match status" value="1"/>
</dbReference>
<dbReference type="CDD" id="cd09619">
    <property type="entry name" value="CBM9_like_4"/>
    <property type="match status" value="1"/>
</dbReference>
<evidence type="ECO:0000256" key="1">
    <source>
        <dbReference type="ARBA" id="ARBA00022833"/>
    </source>
</evidence>
<feature type="domain" description="Carbohydrate-binding" evidence="3">
    <location>
        <begin position="588"/>
        <end position="787"/>
    </location>
</feature>
<dbReference type="InterPro" id="IPR018905">
    <property type="entry name" value="A-galactase_NEW3"/>
</dbReference>
<dbReference type="EMBL" id="JAAGOB010000017">
    <property type="protein sequence ID" value="NED98230.1"/>
    <property type="molecule type" value="Genomic_DNA"/>
</dbReference>
<evidence type="ECO:0000313" key="6">
    <source>
        <dbReference type="Proteomes" id="UP000469185"/>
    </source>
</evidence>
<dbReference type="Pfam" id="PF06452">
    <property type="entry name" value="CBM9_1"/>
    <property type="match status" value="1"/>
</dbReference>
<evidence type="ECO:0000256" key="2">
    <source>
        <dbReference type="SAM" id="SignalP"/>
    </source>
</evidence>
<dbReference type="GO" id="GO:0016137">
    <property type="term" value="P:glycoside metabolic process"/>
    <property type="evidence" value="ECO:0007669"/>
    <property type="project" value="UniProtKB-ARBA"/>
</dbReference>
<dbReference type="PANTHER" id="PTHR12993:SF11">
    <property type="entry name" value="N-ACETYLGLUCOSAMINYL-PHOSPHATIDYLINOSITOL DE-N-ACETYLASE"/>
    <property type="match status" value="1"/>
</dbReference>
<dbReference type="Proteomes" id="UP000469185">
    <property type="component" value="Unassembled WGS sequence"/>
</dbReference>
<proteinExistence type="predicted"/>
<evidence type="ECO:0000313" key="5">
    <source>
        <dbReference type="EMBL" id="NED98230.1"/>
    </source>
</evidence>
<feature type="signal peptide" evidence="2">
    <location>
        <begin position="1"/>
        <end position="27"/>
    </location>
</feature>
<dbReference type="Gene3D" id="2.60.40.10">
    <property type="entry name" value="Immunoglobulins"/>
    <property type="match status" value="2"/>
</dbReference>
<organism evidence="5 6">
    <name type="scientific">Phytoactinopolyspora alkaliphila</name>
    <dbReference type="NCBI Taxonomy" id="1783498"/>
    <lineage>
        <taxon>Bacteria</taxon>
        <taxon>Bacillati</taxon>
        <taxon>Actinomycetota</taxon>
        <taxon>Actinomycetes</taxon>
        <taxon>Jiangellales</taxon>
        <taxon>Jiangellaceae</taxon>
        <taxon>Phytoactinopolyspora</taxon>
    </lineage>
</organism>
<evidence type="ECO:0000259" key="4">
    <source>
        <dbReference type="Pfam" id="PF10633"/>
    </source>
</evidence>
<gene>
    <name evidence="5" type="ORF">G1H11_23295</name>
</gene>
<dbReference type="PANTHER" id="PTHR12993">
    <property type="entry name" value="N-ACETYLGLUCOSAMINYL-PHOSPHATIDYLINOSITOL DE-N-ACETYLASE-RELATED"/>
    <property type="match status" value="1"/>
</dbReference>
<dbReference type="Gene3D" id="2.60.40.1190">
    <property type="match status" value="1"/>
</dbReference>